<dbReference type="RefSeq" id="WP_207057250.1">
    <property type="nucleotide sequence ID" value="NZ_JAFIMU010000013.1"/>
</dbReference>
<reference evidence="2 3" key="1">
    <citation type="submission" date="2021-02" db="EMBL/GenBank/DDBJ databases">
        <title>De Novo genome assembly of isolated myxobacteria.</title>
        <authorList>
            <person name="Stevens D.C."/>
        </authorList>
    </citation>
    <scope>NUCLEOTIDE SEQUENCE [LARGE SCALE GENOMIC DNA]</scope>
    <source>
        <strain evidence="2 3">ATCC 29039</strain>
    </source>
</reference>
<sequence>MSDLYAVRVLGVTRRAVRLGVNRVHPDAGKPAPHAVFALMLMYDPIAKSGDAEFSKYRHLNDSALAQAMDERDAFDSAWMNANAQAFVSKVTRSGSFLDIQLTHPAWGEHLRKRMAWRTTAYDAGPGLPAEPRAPAGERTRVQRSQDPAAGFRVGPPRDPAFKLPGAFIPQHGPNKYVADPVISGSAAMAKVAASMIGQPLRFVPRRGQPNVGTLVMTHPKRVLFYLEGADWHLTSLFDFDELKSFGRAWLVEEDAAPASGPTAPPKRAGAKKAVRKAGARKAVKKASKVAAKKRKPTKVGSKAKKVAKAKRRA</sequence>
<evidence type="ECO:0000313" key="2">
    <source>
        <dbReference type="EMBL" id="MBN8232717.1"/>
    </source>
</evidence>
<feature type="region of interest" description="Disordered" evidence="1">
    <location>
        <begin position="123"/>
        <end position="155"/>
    </location>
</feature>
<evidence type="ECO:0000313" key="3">
    <source>
        <dbReference type="Proteomes" id="UP000664052"/>
    </source>
</evidence>
<comment type="caution">
    <text evidence="2">The sequence shown here is derived from an EMBL/GenBank/DDBJ whole genome shotgun (WGS) entry which is preliminary data.</text>
</comment>
<organism evidence="2 3">
    <name type="scientific">Corallococcus macrosporus</name>
    <dbReference type="NCBI Taxonomy" id="35"/>
    <lineage>
        <taxon>Bacteria</taxon>
        <taxon>Pseudomonadati</taxon>
        <taxon>Myxococcota</taxon>
        <taxon>Myxococcia</taxon>
        <taxon>Myxococcales</taxon>
        <taxon>Cystobacterineae</taxon>
        <taxon>Myxococcaceae</taxon>
        <taxon>Corallococcus</taxon>
    </lineage>
</organism>
<accession>A0ABS3DN43</accession>
<name>A0ABS3DN43_9BACT</name>
<gene>
    <name evidence="2" type="ORF">JYK02_34885</name>
</gene>
<feature type="region of interest" description="Disordered" evidence="1">
    <location>
        <begin position="257"/>
        <end position="314"/>
    </location>
</feature>
<protein>
    <submittedName>
        <fullName evidence="2">Uncharacterized protein</fullName>
    </submittedName>
</protein>
<proteinExistence type="predicted"/>
<feature type="compositionally biased region" description="Basic residues" evidence="1">
    <location>
        <begin position="269"/>
        <end position="314"/>
    </location>
</feature>
<dbReference type="EMBL" id="JAFIMU010000013">
    <property type="protein sequence ID" value="MBN8232717.1"/>
    <property type="molecule type" value="Genomic_DNA"/>
</dbReference>
<keyword evidence="3" id="KW-1185">Reference proteome</keyword>
<evidence type="ECO:0000256" key="1">
    <source>
        <dbReference type="SAM" id="MobiDB-lite"/>
    </source>
</evidence>
<dbReference type="Proteomes" id="UP000664052">
    <property type="component" value="Unassembled WGS sequence"/>
</dbReference>